<sequence length="253" mass="27731">MAARTAPDDLVRLHDLTLGYRRHPAVHHLSGAFRAGSLTAVVGPNGAGKSTLLKAIAGTLRPLSGRVVLTGAQRRDIAFLPQQAEIDRSFPIDVLDTVLLGHWRRVGLFGAVTRRQIEQAGEALAAVGLPGFERRPIGALSAGQFQRVLFARLLVQDARLILLDEPFTAIDARTTADLLDVVRRWHGEERTVVAVLHDIEQVRAHFPDTLLLAREAIAWDRTDDSLTAANLKRARAMAEAWDESATPCRRSTP</sequence>
<keyword evidence="5" id="KW-0862">Zinc</keyword>
<keyword evidence="6" id="KW-0406">Ion transport</keyword>
<dbReference type="GO" id="GO:0006829">
    <property type="term" value="P:zinc ion transport"/>
    <property type="evidence" value="ECO:0007669"/>
    <property type="project" value="UniProtKB-KW"/>
</dbReference>
<dbReference type="AlphaFoldDB" id="A0A418W532"/>
<dbReference type="SMART" id="SM00382">
    <property type="entry name" value="AAA"/>
    <property type="match status" value="1"/>
</dbReference>
<evidence type="ECO:0000256" key="3">
    <source>
        <dbReference type="ARBA" id="ARBA00022741"/>
    </source>
</evidence>
<comment type="similarity">
    <text evidence="1">Belongs to the ABC transporter superfamily.</text>
</comment>
<dbReference type="SUPFAM" id="SSF52540">
    <property type="entry name" value="P-loop containing nucleoside triphosphate hydrolases"/>
    <property type="match status" value="1"/>
</dbReference>
<evidence type="ECO:0000256" key="1">
    <source>
        <dbReference type="ARBA" id="ARBA00005417"/>
    </source>
</evidence>
<evidence type="ECO:0000256" key="4">
    <source>
        <dbReference type="ARBA" id="ARBA00022840"/>
    </source>
</evidence>
<keyword evidence="2" id="KW-0813">Transport</keyword>
<dbReference type="InterPro" id="IPR050153">
    <property type="entry name" value="Metal_Ion_Import_ABC"/>
</dbReference>
<dbReference type="InterPro" id="IPR003439">
    <property type="entry name" value="ABC_transporter-like_ATP-bd"/>
</dbReference>
<dbReference type="Proteomes" id="UP000283458">
    <property type="component" value="Unassembled WGS sequence"/>
</dbReference>
<evidence type="ECO:0000256" key="2">
    <source>
        <dbReference type="ARBA" id="ARBA00022448"/>
    </source>
</evidence>
<comment type="caution">
    <text evidence="8">The sequence shown here is derived from an EMBL/GenBank/DDBJ whole genome shotgun (WGS) entry which is preliminary data.</text>
</comment>
<keyword evidence="3" id="KW-0547">Nucleotide-binding</keyword>
<proteinExistence type="inferred from homology"/>
<evidence type="ECO:0000256" key="6">
    <source>
        <dbReference type="ARBA" id="ARBA00023065"/>
    </source>
</evidence>
<dbReference type="OrthoDB" id="9806726at2"/>
<dbReference type="NCBIfam" id="NF040873">
    <property type="entry name" value="AztA"/>
    <property type="match status" value="1"/>
</dbReference>
<dbReference type="PANTHER" id="PTHR42734:SF5">
    <property type="entry name" value="IRON TRANSPORT SYSTEM ATP-BINDING PROTEIN HI_0361-RELATED"/>
    <property type="match status" value="1"/>
</dbReference>
<protein>
    <submittedName>
        <fullName evidence="8">ABC transporter ATP-binding protein</fullName>
    </submittedName>
</protein>
<dbReference type="GO" id="GO:0016887">
    <property type="term" value="F:ATP hydrolysis activity"/>
    <property type="evidence" value="ECO:0007669"/>
    <property type="project" value="InterPro"/>
</dbReference>
<dbReference type="InterPro" id="IPR027417">
    <property type="entry name" value="P-loop_NTPase"/>
</dbReference>
<dbReference type="PROSITE" id="PS00211">
    <property type="entry name" value="ABC_TRANSPORTER_1"/>
    <property type="match status" value="1"/>
</dbReference>
<name>A0A418W532_9PROT</name>
<evidence type="ECO:0000256" key="5">
    <source>
        <dbReference type="ARBA" id="ARBA00022906"/>
    </source>
</evidence>
<dbReference type="PROSITE" id="PS50893">
    <property type="entry name" value="ABC_TRANSPORTER_2"/>
    <property type="match status" value="1"/>
</dbReference>
<dbReference type="InterPro" id="IPR047748">
    <property type="entry name" value="AztA-like"/>
</dbReference>
<evidence type="ECO:0000313" key="8">
    <source>
        <dbReference type="EMBL" id="RJF85116.1"/>
    </source>
</evidence>
<dbReference type="PANTHER" id="PTHR42734">
    <property type="entry name" value="METAL TRANSPORT SYSTEM ATP-BINDING PROTEIN TM_0124-RELATED"/>
    <property type="match status" value="1"/>
</dbReference>
<dbReference type="EMBL" id="QYUL01000001">
    <property type="protein sequence ID" value="RJF85116.1"/>
    <property type="molecule type" value="Genomic_DNA"/>
</dbReference>
<dbReference type="Pfam" id="PF00005">
    <property type="entry name" value="ABC_tran"/>
    <property type="match status" value="1"/>
</dbReference>
<evidence type="ECO:0000313" key="9">
    <source>
        <dbReference type="Proteomes" id="UP000283458"/>
    </source>
</evidence>
<feature type="domain" description="ABC transporter" evidence="7">
    <location>
        <begin position="11"/>
        <end position="239"/>
    </location>
</feature>
<gene>
    <name evidence="8" type="ORF">D3877_02645</name>
</gene>
<keyword evidence="9" id="KW-1185">Reference proteome</keyword>
<dbReference type="Gene3D" id="3.40.50.300">
    <property type="entry name" value="P-loop containing nucleotide triphosphate hydrolases"/>
    <property type="match status" value="1"/>
</dbReference>
<reference evidence="8 9" key="1">
    <citation type="submission" date="2018-09" db="EMBL/GenBank/DDBJ databases">
        <authorList>
            <person name="Zhu H."/>
        </authorList>
    </citation>
    <scope>NUCLEOTIDE SEQUENCE [LARGE SCALE GENOMIC DNA]</scope>
    <source>
        <strain evidence="8 9">K2W22B-5</strain>
    </source>
</reference>
<organism evidence="8 9">
    <name type="scientific">Azospirillum cavernae</name>
    <dbReference type="NCBI Taxonomy" id="2320860"/>
    <lineage>
        <taxon>Bacteria</taxon>
        <taxon>Pseudomonadati</taxon>
        <taxon>Pseudomonadota</taxon>
        <taxon>Alphaproteobacteria</taxon>
        <taxon>Rhodospirillales</taxon>
        <taxon>Azospirillaceae</taxon>
        <taxon>Azospirillum</taxon>
    </lineage>
</organism>
<accession>A0A418W532</accession>
<keyword evidence="4 8" id="KW-0067">ATP-binding</keyword>
<dbReference type="InterPro" id="IPR003593">
    <property type="entry name" value="AAA+_ATPase"/>
</dbReference>
<dbReference type="CDD" id="cd03235">
    <property type="entry name" value="ABC_Metallic_Cations"/>
    <property type="match status" value="1"/>
</dbReference>
<keyword evidence="5" id="KW-0864">Zinc transport</keyword>
<dbReference type="InterPro" id="IPR017871">
    <property type="entry name" value="ABC_transporter-like_CS"/>
</dbReference>
<evidence type="ECO:0000259" key="7">
    <source>
        <dbReference type="PROSITE" id="PS50893"/>
    </source>
</evidence>
<dbReference type="GO" id="GO:0005524">
    <property type="term" value="F:ATP binding"/>
    <property type="evidence" value="ECO:0007669"/>
    <property type="project" value="UniProtKB-KW"/>
</dbReference>